<evidence type="ECO:0000313" key="3">
    <source>
        <dbReference type="EMBL" id="RRQ82867.1"/>
    </source>
</evidence>
<comment type="caution">
    <text evidence="3">The sequence shown here is derived from an EMBL/GenBank/DDBJ whole genome shotgun (WGS) entry which is preliminary data.</text>
</comment>
<dbReference type="CDD" id="cd00531">
    <property type="entry name" value="NTF2_like"/>
    <property type="match status" value="1"/>
</dbReference>
<accession>A0A3R8RBT4</accession>
<keyword evidence="4" id="KW-1185">Reference proteome</keyword>
<organism evidence="3 4">
    <name type="scientific">Streptomyces griseofuscus</name>
    <dbReference type="NCBI Taxonomy" id="146922"/>
    <lineage>
        <taxon>Bacteria</taxon>
        <taxon>Bacillati</taxon>
        <taxon>Actinomycetota</taxon>
        <taxon>Actinomycetes</taxon>
        <taxon>Kitasatosporales</taxon>
        <taxon>Streptomycetaceae</taxon>
        <taxon>Streptomyces</taxon>
    </lineage>
</organism>
<evidence type="ECO:0000313" key="4">
    <source>
        <dbReference type="Proteomes" id="UP000276379"/>
    </source>
</evidence>
<feature type="region of interest" description="Disordered" evidence="1">
    <location>
        <begin position="139"/>
        <end position="158"/>
    </location>
</feature>
<reference evidence="3 4" key="1">
    <citation type="submission" date="2017-10" db="EMBL/GenBank/DDBJ databases">
        <title>Draft genome of actinobacteria isolated from guarana (Paullinia cupana (Mart.) Ducke.</title>
        <authorList>
            <person name="Siqueira K.A."/>
            <person name="Liotti R.G."/>
            <person name="Mendes T.A."/>
            <person name="Soares M.A."/>
        </authorList>
    </citation>
    <scope>NUCLEOTIDE SEQUENCE [LARGE SCALE GENOMIC DNA]</scope>
    <source>
        <strain evidence="3 4">199</strain>
    </source>
</reference>
<dbReference type="AlphaFoldDB" id="A0A3R8RBT4"/>
<evidence type="ECO:0000259" key="2">
    <source>
        <dbReference type="Pfam" id="PF13577"/>
    </source>
</evidence>
<dbReference type="Gene3D" id="3.10.450.50">
    <property type="match status" value="1"/>
</dbReference>
<evidence type="ECO:0000256" key="1">
    <source>
        <dbReference type="SAM" id="MobiDB-lite"/>
    </source>
</evidence>
<dbReference type="EMBL" id="PDES01000013">
    <property type="protein sequence ID" value="RRQ82867.1"/>
    <property type="molecule type" value="Genomic_DNA"/>
</dbReference>
<dbReference type="SUPFAM" id="SSF54427">
    <property type="entry name" value="NTF2-like"/>
    <property type="match status" value="1"/>
</dbReference>
<dbReference type="RefSeq" id="WP_125214473.1">
    <property type="nucleotide sequence ID" value="NZ_PDES01000013.1"/>
</dbReference>
<name>A0A3R8RBT4_9ACTN</name>
<gene>
    <name evidence="3" type="ORF">CQW44_28230</name>
</gene>
<dbReference type="InterPro" id="IPR037401">
    <property type="entry name" value="SnoaL-like"/>
</dbReference>
<feature type="domain" description="SnoaL-like" evidence="2">
    <location>
        <begin position="7"/>
        <end position="129"/>
    </location>
</feature>
<dbReference type="Pfam" id="PF13577">
    <property type="entry name" value="SnoaL_4"/>
    <property type="match status" value="1"/>
</dbReference>
<proteinExistence type="predicted"/>
<dbReference type="Proteomes" id="UP000276379">
    <property type="component" value="Unassembled WGS sequence"/>
</dbReference>
<protein>
    <recommendedName>
        <fullName evidence="2">SnoaL-like domain-containing protein</fullName>
    </recommendedName>
</protein>
<dbReference type="InterPro" id="IPR032710">
    <property type="entry name" value="NTF2-like_dom_sf"/>
</dbReference>
<sequence>MTTQTHQAEITELVDRFFRALDEREFTPGWADGFLTPDARMKTPLGTAEGAAAVRATEEALGRYDRTQHLASGVLADTDEGTDGAAGAARASWNALMVHVHHDATLFQVGGVFEAELTRTGDGWRFARMAVRAVWAQGRPPAGVDRTPARQPSAPQVG</sequence>